<dbReference type="AlphaFoldDB" id="A0AA39AIN2"/>
<organism evidence="2 3">
    <name type="scientific">Vitis rotundifolia</name>
    <name type="common">Muscadine grape</name>
    <dbReference type="NCBI Taxonomy" id="103349"/>
    <lineage>
        <taxon>Eukaryota</taxon>
        <taxon>Viridiplantae</taxon>
        <taxon>Streptophyta</taxon>
        <taxon>Embryophyta</taxon>
        <taxon>Tracheophyta</taxon>
        <taxon>Spermatophyta</taxon>
        <taxon>Magnoliopsida</taxon>
        <taxon>eudicotyledons</taxon>
        <taxon>Gunneridae</taxon>
        <taxon>Pentapetalae</taxon>
        <taxon>rosids</taxon>
        <taxon>Vitales</taxon>
        <taxon>Vitaceae</taxon>
        <taxon>Viteae</taxon>
        <taxon>Vitis</taxon>
    </lineage>
</organism>
<dbReference type="EMBL" id="JARBHA010000002">
    <property type="protein sequence ID" value="KAJ9707113.1"/>
    <property type="molecule type" value="Genomic_DNA"/>
</dbReference>
<comment type="caution">
    <text evidence="2">The sequence shown here is derived from an EMBL/GenBank/DDBJ whole genome shotgun (WGS) entry which is preliminary data.</text>
</comment>
<gene>
    <name evidence="2" type="ORF">PVL29_002208</name>
</gene>
<dbReference type="Gene3D" id="3.50.50.60">
    <property type="entry name" value="FAD/NAD(P)-binding domain"/>
    <property type="match status" value="1"/>
</dbReference>
<proteinExistence type="predicted"/>
<accession>A0AA39AIN2</accession>
<sequence length="110" mass="11415">MITYANTGVVVVGADSAGLSCACELCKNPSEQMAIFHALVARGIVVLHGFSVVSDNTGAVARRILVKLPVEADSRLCFSSDADSPENDDSEDSTADEDDENGGGRPDGGR</sequence>
<evidence type="ECO:0000313" key="2">
    <source>
        <dbReference type="EMBL" id="KAJ9707113.1"/>
    </source>
</evidence>
<keyword evidence="3" id="KW-1185">Reference proteome</keyword>
<evidence type="ECO:0000256" key="1">
    <source>
        <dbReference type="SAM" id="MobiDB-lite"/>
    </source>
</evidence>
<name>A0AA39AIN2_VITRO</name>
<feature type="region of interest" description="Disordered" evidence="1">
    <location>
        <begin position="77"/>
        <end position="110"/>
    </location>
</feature>
<reference evidence="2 3" key="1">
    <citation type="journal article" date="2023" name="BMC Biotechnol.">
        <title>Vitis rotundifolia cv Carlos genome sequencing.</title>
        <authorList>
            <person name="Huff M."/>
            <person name="Hulse-Kemp A."/>
            <person name="Scheffler B."/>
            <person name="Youngblood R."/>
            <person name="Simpson S."/>
            <person name="Babiker E."/>
            <person name="Staton M."/>
        </authorList>
    </citation>
    <scope>NUCLEOTIDE SEQUENCE [LARGE SCALE GENOMIC DNA]</scope>
    <source>
        <tissue evidence="2">Leaf</tissue>
    </source>
</reference>
<evidence type="ECO:0000313" key="3">
    <source>
        <dbReference type="Proteomes" id="UP001168098"/>
    </source>
</evidence>
<dbReference type="Pfam" id="PF01946">
    <property type="entry name" value="Thi4"/>
    <property type="match status" value="1"/>
</dbReference>
<protein>
    <submittedName>
        <fullName evidence="2">Uncharacterized protein</fullName>
    </submittedName>
</protein>
<dbReference type="InterPro" id="IPR036188">
    <property type="entry name" value="FAD/NAD-bd_sf"/>
</dbReference>
<feature type="compositionally biased region" description="Acidic residues" evidence="1">
    <location>
        <begin position="83"/>
        <end position="101"/>
    </location>
</feature>
<dbReference type="Proteomes" id="UP001168098">
    <property type="component" value="Unassembled WGS sequence"/>
</dbReference>